<feature type="transmembrane region" description="Helical" evidence="1">
    <location>
        <begin position="21"/>
        <end position="49"/>
    </location>
</feature>
<protein>
    <recommendedName>
        <fullName evidence="2">Cell division protein A N-terminal domain-containing protein</fullName>
    </recommendedName>
</protein>
<dbReference type="RefSeq" id="WP_274322077.1">
    <property type="nucleotide sequence ID" value="NZ_CP118158.1"/>
</dbReference>
<reference evidence="3 4" key="1">
    <citation type="journal article" date="2019" name="Int. J. Syst. Evol. Microbiol.">
        <title>The Global Catalogue of Microorganisms (GCM) 10K type strain sequencing project: providing services to taxonomists for standard genome sequencing and annotation.</title>
        <authorList>
            <consortium name="The Broad Institute Genomics Platform"/>
            <consortium name="The Broad Institute Genome Sequencing Center for Infectious Disease"/>
            <person name="Wu L."/>
            <person name="Ma J."/>
        </authorList>
    </citation>
    <scope>NUCLEOTIDE SEQUENCE [LARGE SCALE GENOMIC DNA]</scope>
    <source>
        <strain evidence="3 4">XZYJT29</strain>
    </source>
</reference>
<keyword evidence="1" id="KW-0472">Membrane</keyword>
<dbReference type="EMBL" id="JBHTAS010000001">
    <property type="protein sequence ID" value="MFC7140984.1"/>
    <property type="molecule type" value="Genomic_DNA"/>
</dbReference>
<feature type="domain" description="Cell division protein A N-terminal" evidence="2">
    <location>
        <begin position="3"/>
        <end position="152"/>
    </location>
</feature>
<keyword evidence="1" id="KW-1133">Transmembrane helix</keyword>
<proteinExistence type="predicted"/>
<dbReference type="Proteomes" id="UP001596432">
    <property type="component" value="Unassembled WGS sequence"/>
</dbReference>
<feature type="transmembrane region" description="Helical" evidence="1">
    <location>
        <begin position="120"/>
        <end position="140"/>
    </location>
</feature>
<organism evidence="3 4">
    <name type="scientific">Halosimplex aquaticum</name>
    <dbReference type="NCBI Taxonomy" id="3026162"/>
    <lineage>
        <taxon>Archaea</taxon>
        <taxon>Methanobacteriati</taxon>
        <taxon>Methanobacteriota</taxon>
        <taxon>Stenosarchaea group</taxon>
        <taxon>Halobacteria</taxon>
        <taxon>Halobacteriales</taxon>
        <taxon>Haloarculaceae</taxon>
        <taxon>Halosimplex</taxon>
    </lineage>
</organism>
<sequence>MPSLSEAYDRGEWTGRDPRRVSAGGSLFVVGALAVVAAILVLTTGLAAVFDATTTTETRRVAGVLAGLGIPAMFLGVVAVLPASRRERLGVLVGAALNVGGVALFHHAYPSQWVEASESLAFPTAMVYFVGGSVALWFVLSAVASFKLRNNPQGTVRLEVTRQGETEEIRVSRSQYRRYKRAVQGDDEHSEAVAEELRALHED</sequence>
<dbReference type="GeneID" id="78821291"/>
<evidence type="ECO:0000259" key="2">
    <source>
        <dbReference type="Pfam" id="PF23600"/>
    </source>
</evidence>
<dbReference type="Pfam" id="PF23600">
    <property type="entry name" value="CdpA_N"/>
    <property type="match status" value="1"/>
</dbReference>
<evidence type="ECO:0000256" key="1">
    <source>
        <dbReference type="SAM" id="Phobius"/>
    </source>
</evidence>
<name>A0ABD5Y0Y8_9EURY</name>
<keyword evidence="1" id="KW-0812">Transmembrane</keyword>
<dbReference type="AlphaFoldDB" id="A0ABD5Y0Y8"/>
<gene>
    <name evidence="3" type="ORF">ACFQMA_14260</name>
</gene>
<comment type="caution">
    <text evidence="3">The sequence shown here is derived from an EMBL/GenBank/DDBJ whole genome shotgun (WGS) entry which is preliminary data.</text>
</comment>
<evidence type="ECO:0000313" key="3">
    <source>
        <dbReference type="EMBL" id="MFC7140984.1"/>
    </source>
</evidence>
<feature type="transmembrane region" description="Helical" evidence="1">
    <location>
        <begin position="61"/>
        <end position="82"/>
    </location>
</feature>
<dbReference type="InterPro" id="IPR055563">
    <property type="entry name" value="CdpA_N"/>
</dbReference>
<feature type="transmembrane region" description="Helical" evidence="1">
    <location>
        <begin position="89"/>
        <end position="108"/>
    </location>
</feature>
<keyword evidence="4" id="KW-1185">Reference proteome</keyword>
<evidence type="ECO:0000313" key="4">
    <source>
        <dbReference type="Proteomes" id="UP001596432"/>
    </source>
</evidence>
<accession>A0ABD5Y0Y8</accession>